<dbReference type="SUPFAM" id="SSF81301">
    <property type="entry name" value="Nucleotidyltransferase"/>
    <property type="match status" value="1"/>
</dbReference>
<dbReference type="Pfam" id="PF14907">
    <property type="entry name" value="NTP_transf_5"/>
    <property type="match status" value="1"/>
</dbReference>
<feature type="region of interest" description="Disordered" evidence="1">
    <location>
        <begin position="1"/>
        <end position="164"/>
    </location>
</feature>
<organism evidence="2 3">
    <name type="scientific">Streptomyces xinghaiensis</name>
    <dbReference type="NCBI Taxonomy" id="1038928"/>
    <lineage>
        <taxon>Bacteria</taxon>
        <taxon>Bacillati</taxon>
        <taxon>Actinomycetota</taxon>
        <taxon>Actinomycetes</taxon>
        <taxon>Kitasatosporales</taxon>
        <taxon>Streptomycetaceae</taxon>
        <taxon>Streptomyces</taxon>
    </lineage>
</organism>
<reference evidence="2 3" key="1">
    <citation type="journal article" date="2014" name="Genome Announc.">
        <title>Draft Genome Sequence of Streptomyces fradiae ATCC 19609, a Strain Highly Sensitive to Antibiotics.</title>
        <authorList>
            <person name="Bekker O.B."/>
            <person name="Klimina K.M."/>
            <person name="Vatlin A.A."/>
            <person name="Zakharevich N.V."/>
            <person name="Kasianov A.S."/>
            <person name="Danilenko V.N."/>
        </authorList>
    </citation>
    <scope>NUCLEOTIDE SEQUENCE [LARGE SCALE GENOMIC DNA]</scope>
    <source>
        <strain evidence="2 3">ATCC 19609</strain>
    </source>
</reference>
<evidence type="ECO:0000313" key="2">
    <source>
        <dbReference type="EMBL" id="RKM93275.1"/>
    </source>
</evidence>
<dbReference type="InterPro" id="IPR043519">
    <property type="entry name" value="NT_sf"/>
</dbReference>
<feature type="compositionally biased region" description="Basic and acidic residues" evidence="1">
    <location>
        <begin position="152"/>
        <end position="164"/>
    </location>
</feature>
<dbReference type="OrthoDB" id="3394845at2"/>
<dbReference type="InterPro" id="IPR039498">
    <property type="entry name" value="NTP_transf_5"/>
</dbReference>
<name>A0A3M8EZ14_9ACTN</name>
<feature type="region of interest" description="Disordered" evidence="1">
    <location>
        <begin position="350"/>
        <end position="400"/>
    </location>
</feature>
<proteinExistence type="predicted"/>
<protein>
    <recommendedName>
        <fullName evidence="4">Nucleotidyltransferase family protein</fullName>
    </recommendedName>
</protein>
<sequence>MRCSTPCRCRTAASSPNSWWSRAARPPGRDPRRPGRPSVREPGRRAGRRARRGGVTVDRKPRSAPRTGRAGADPRPRPGAGPGTPVAPAAPAAPGARAAPGGDPPWSGPLPGGGDPSGYGGWYRHAGGPGRDAPYGQDGPYGRGGHGGPYGHLHEYGESRGHEAPAPDRMQAILEATKQVAGLLKAAGHPFALAGGVAAYAHGNMARLEHDADFCVLPEDAGAVAGTLRKAGIPVYDPPEDWLFKARCRGQDVDLIYELKQQPVTRELLDRAEILPVDSVVMPVLAPTDLLIGLLNALSEHHCDFSGVLPLARTLREKIDWNRVRRVCGDAPMPDAFLFLLERLGVIAPRGPGTPGAGTEGSADGDTPTAHGQPHATPPAPQPGTAAPGGQRQRPEGHRA</sequence>
<feature type="compositionally biased region" description="Low complexity" evidence="1">
    <location>
        <begin position="83"/>
        <end position="101"/>
    </location>
</feature>
<evidence type="ECO:0000313" key="3">
    <source>
        <dbReference type="Proteomes" id="UP000028058"/>
    </source>
</evidence>
<keyword evidence="3" id="KW-1185">Reference proteome</keyword>
<feature type="compositionally biased region" description="Basic and acidic residues" evidence="1">
    <location>
        <begin position="27"/>
        <end position="44"/>
    </location>
</feature>
<dbReference type="Proteomes" id="UP000028058">
    <property type="component" value="Unassembled WGS sequence"/>
</dbReference>
<feature type="compositionally biased region" description="Low complexity" evidence="1">
    <location>
        <begin position="64"/>
        <end position="73"/>
    </location>
</feature>
<feature type="compositionally biased region" description="Gly residues" evidence="1">
    <location>
        <begin position="110"/>
        <end position="121"/>
    </location>
</feature>
<evidence type="ECO:0000256" key="1">
    <source>
        <dbReference type="SAM" id="MobiDB-lite"/>
    </source>
</evidence>
<evidence type="ECO:0008006" key="4">
    <source>
        <dbReference type="Google" id="ProtNLM"/>
    </source>
</evidence>
<dbReference type="EMBL" id="JNAD02000011">
    <property type="protein sequence ID" value="RKM93275.1"/>
    <property type="molecule type" value="Genomic_DNA"/>
</dbReference>
<comment type="caution">
    <text evidence="2">The sequence shown here is derived from an EMBL/GenBank/DDBJ whole genome shotgun (WGS) entry which is preliminary data.</text>
</comment>
<gene>
    <name evidence="2" type="ORF">SFRA_022535</name>
</gene>
<dbReference type="AlphaFoldDB" id="A0A3M8EZ14"/>
<dbReference type="Gene3D" id="3.30.460.40">
    <property type="match status" value="1"/>
</dbReference>
<feature type="compositionally biased region" description="Gly residues" evidence="1">
    <location>
        <begin position="139"/>
        <end position="150"/>
    </location>
</feature>
<accession>A0A3M8EZ14</accession>